<dbReference type="GeneID" id="2893056"/>
<feature type="region of interest" description="Disordered" evidence="11">
    <location>
        <begin position="825"/>
        <end position="851"/>
    </location>
</feature>
<dbReference type="Proteomes" id="UP000000598">
    <property type="component" value="Chromosome D"/>
</dbReference>
<feature type="binding site" evidence="10">
    <location>
        <position position="144"/>
    </location>
    <ligand>
        <name>ATP</name>
        <dbReference type="ChEBI" id="CHEBI:30616"/>
    </ligand>
</feature>
<proteinExistence type="predicted"/>
<evidence type="ECO:0000256" key="10">
    <source>
        <dbReference type="PROSITE-ProRule" id="PRU10141"/>
    </source>
</evidence>
<dbReference type="FunFam" id="1.10.510.10:FF:000829">
    <property type="entry name" value="Serine/threonine-protein kinase TOS3"/>
    <property type="match status" value="1"/>
</dbReference>
<name>Q6CRG1_KLULA</name>
<reference evidence="13 14" key="1">
    <citation type="journal article" date="2004" name="Nature">
        <title>Genome evolution in yeasts.</title>
        <authorList>
            <consortium name="Genolevures"/>
            <person name="Dujon B."/>
            <person name="Sherman D."/>
            <person name="Fischer G."/>
            <person name="Durrens P."/>
            <person name="Casaregola S."/>
            <person name="Lafontaine I."/>
            <person name="de Montigny J."/>
            <person name="Marck C."/>
            <person name="Neuveglise C."/>
            <person name="Talla E."/>
            <person name="Goffard N."/>
            <person name="Frangeul L."/>
            <person name="Aigle M."/>
            <person name="Anthouard V."/>
            <person name="Babour A."/>
            <person name="Barbe V."/>
            <person name="Barnay S."/>
            <person name="Blanchin S."/>
            <person name="Beckerich J.M."/>
            <person name="Beyne E."/>
            <person name="Bleykasten C."/>
            <person name="Boisrame A."/>
            <person name="Boyer J."/>
            <person name="Cattolico L."/>
            <person name="Confanioleri F."/>
            <person name="de Daruvar A."/>
            <person name="Despons L."/>
            <person name="Fabre E."/>
            <person name="Fairhead C."/>
            <person name="Ferry-Dumazet H."/>
            <person name="Groppi A."/>
            <person name="Hantraye F."/>
            <person name="Hennequin C."/>
            <person name="Jauniaux N."/>
            <person name="Joyet P."/>
            <person name="Kachouri R."/>
            <person name="Kerrest A."/>
            <person name="Koszul R."/>
            <person name="Lemaire M."/>
            <person name="Lesur I."/>
            <person name="Ma L."/>
            <person name="Muller H."/>
            <person name="Nicaud J.M."/>
            <person name="Nikolski M."/>
            <person name="Oztas S."/>
            <person name="Ozier-Kalogeropoulos O."/>
            <person name="Pellenz S."/>
            <person name="Potier S."/>
            <person name="Richard G.F."/>
            <person name="Straub M.L."/>
            <person name="Suleau A."/>
            <person name="Swennene D."/>
            <person name="Tekaia F."/>
            <person name="Wesolowski-Louvel M."/>
            <person name="Westhof E."/>
            <person name="Wirth B."/>
            <person name="Zeniou-Meyer M."/>
            <person name="Zivanovic I."/>
            <person name="Bolotin-Fukuhara M."/>
            <person name="Thierry A."/>
            <person name="Bouchier C."/>
            <person name="Caudron B."/>
            <person name="Scarpelli C."/>
            <person name="Gaillardin C."/>
            <person name="Weissenbach J."/>
            <person name="Wincker P."/>
            <person name="Souciet J.L."/>
        </authorList>
    </citation>
    <scope>NUCLEOTIDE SEQUENCE [LARGE SCALE GENOMIC DNA]</scope>
    <source>
        <strain evidence="14">ATCC 8585 / CBS 2359 / DSM 70799 / NBRC 1267 / NRRL Y-1140 / WM37</strain>
    </source>
</reference>
<gene>
    <name evidence="13" type="ORF">KLLA0_D09328g</name>
</gene>
<evidence type="ECO:0000256" key="11">
    <source>
        <dbReference type="SAM" id="MobiDB-lite"/>
    </source>
</evidence>
<feature type="domain" description="Protein kinase" evidence="12">
    <location>
        <begin position="115"/>
        <end position="428"/>
    </location>
</feature>
<dbReference type="GO" id="GO:0004674">
    <property type="term" value="F:protein serine/threonine kinase activity"/>
    <property type="evidence" value="ECO:0007669"/>
    <property type="project" value="UniProtKB-KW"/>
</dbReference>
<evidence type="ECO:0000256" key="6">
    <source>
        <dbReference type="ARBA" id="ARBA00022777"/>
    </source>
</evidence>
<evidence type="ECO:0000256" key="8">
    <source>
        <dbReference type="ARBA" id="ARBA00047899"/>
    </source>
</evidence>
<dbReference type="Gene3D" id="1.10.510.10">
    <property type="entry name" value="Transferase(Phosphotransferase) domain 1"/>
    <property type="match status" value="1"/>
</dbReference>
<dbReference type="SMART" id="SM00220">
    <property type="entry name" value="S_TKc"/>
    <property type="match status" value="1"/>
</dbReference>
<keyword evidence="4" id="KW-0808">Transferase</keyword>
<keyword evidence="14" id="KW-1185">Reference proteome</keyword>
<dbReference type="PaxDb" id="284590-Q6CRG1"/>
<dbReference type="STRING" id="284590.Q6CRG1"/>
<dbReference type="GO" id="GO:0001558">
    <property type="term" value="P:regulation of cell growth"/>
    <property type="evidence" value="ECO:0007669"/>
    <property type="project" value="UniProtKB-ARBA"/>
</dbReference>
<keyword evidence="5 10" id="KW-0547">Nucleotide-binding</keyword>
<dbReference type="OMA" id="CISFMID"/>
<dbReference type="FunFam" id="3.30.200.20:FF:000206">
    <property type="entry name" value="Serine/threonine-protein kinase Ssp1"/>
    <property type="match status" value="1"/>
</dbReference>
<accession>Q6CRG1</accession>
<evidence type="ECO:0000313" key="14">
    <source>
        <dbReference type="Proteomes" id="UP000000598"/>
    </source>
</evidence>
<dbReference type="InterPro" id="IPR017441">
    <property type="entry name" value="Protein_kinase_ATP_BS"/>
</dbReference>
<dbReference type="RefSeq" id="XP_453478.1">
    <property type="nucleotide sequence ID" value="XM_453478.1"/>
</dbReference>
<dbReference type="InParanoid" id="Q6CRG1"/>
<dbReference type="InterPro" id="IPR011009">
    <property type="entry name" value="Kinase-like_dom_sf"/>
</dbReference>
<dbReference type="InterPro" id="IPR000719">
    <property type="entry name" value="Prot_kinase_dom"/>
</dbReference>
<feature type="compositionally biased region" description="Polar residues" evidence="11">
    <location>
        <begin position="739"/>
        <end position="748"/>
    </location>
</feature>
<evidence type="ECO:0000256" key="2">
    <source>
        <dbReference type="ARBA" id="ARBA00022527"/>
    </source>
</evidence>
<dbReference type="FunCoup" id="Q6CRG1">
    <property type="interactions" value="227"/>
</dbReference>
<dbReference type="PROSITE" id="PS50011">
    <property type="entry name" value="PROTEIN_KINASE_DOM"/>
    <property type="match status" value="1"/>
</dbReference>
<dbReference type="PANTHER" id="PTHR43895">
    <property type="entry name" value="CALCIUM/CALMODULIN-DEPENDENT PROTEIN KINASE KINASE-RELATED"/>
    <property type="match status" value="1"/>
</dbReference>
<feature type="region of interest" description="Disordered" evidence="11">
    <location>
        <begin position="1003"/>
        <end position="1032"/>
    </location>
</feature>
<dbReference type="GO" id="GO:0005737">
    <property type="term" value="C:cytoplasm"/>
    <property type="evidence" value="ECO:0007669"/>
    <property type="project" value="UniProtKB-ARBA"/>
</dbReference>
<dbReference type="KEGG" id="kla:KLLA0_D09328g"/>
<dbReference type="EC" id="2.7.11.1" evidence="1"/>
<evidence type="ECO:0000259" key="12">
    <source>
        <dbReference type="PROSITE" id="PS50011"/>
    </source>
</evidence>
<dbReference type="PROSITE" id="PS00108">
    <property type="entry name" value="PROTEIN_KINASE_ST"/>
    <property type="match status" value="1"/>
</dbReference>
<organism evidence="13 14">
    <name type="scientific">Kluyveromyces lactis (strain ATCC 8585 / CBS 2359 / DSM 70799 / NBRC 1267 / NRRL Y-1140 / WM37)</name>
    <name type="common">Yeast</name>
    <name type="synonym">Candida sphaerica</name>
    <dbReference type="NCBI Taxonomy" id="284590"/>
    <lineage>
        <taxon>Eukaryota</taxon>
        <taxon>Fungi</taxon>
        <taxon>Dikarya</taxon>
        <taxon>Ascomycota</taxon>
        <taxon>Saccharomycotina</taxon>
        <taxon>Saccharomycetes</taxon>
        <taxon>Saccharomycetales</taxon>
        <taxon>Saccharomycetaceae</taxon>
        <taxon>Kluyveromyces</taxon>
    </lineage>
</organism>
<evidence type="ECO:0000256" key="4">
    <source>
        <dbReference type="ARBA" id="ARBA00022679"/>
    </source>
</evidence>
<feature type="compositionally biased region" description="Polar residues" evidence="11">
    <location>
        <begin position="1019"/>
        <end position="1032"/>
    </location>
</feature>
<evidence type="ECO:0000256" key="1">
    <source>
        <dbReference type="ARBA" id="ARBA00012513"/>
    </source>
</evidence>
<keyword evidence="7 10" id="KW-0067">ATP-binding</keyword>
<protein>
    <recommendedName>
        <fullName evidence="1">non-specific serine/threonine protein kinase</fullName>
        <ecNumber evidence="1">2.7.11.1</ecNumber>
    </recommendedName>
</protein>
<dbReference type="PROSITE" id="PS00107">
    <property type="entry name" value="PROTEIN_KINASE_ATP"/>
    <property type="match status" value="1"/>
</dbReference>
<comment type="catalytic activity">
    <reaction evidence="9">
        <text>L-seryl-[protein] + ATP = O-phospho-L-seryl-[protein] + ADP + H(+)</text>
        <dbReference type="Rhea" id="RHEA:17989"/>
        <dbReference type="Rhea" id="RHEA-COMP:9863"/>
        <dbReference type="Rhea" id="RHEA-COMP:11604"/>
        <dbReference type="ChEBI" id="CHEBI:15378"/>
        <dbReference type="ChEBI" id="CHEBI:29999"/>
        <dbReference type="ChEBI" id="CHEBI:30616"/>
        <dbReference type="ChEBI" id="CHEBI:83421"/>
        <dbReference type="ChEBI" id="CHEBI:456216"/>
        <dbReference type="EC" id="2.7.11.1"/>
    </reaction>
</comment>
<dbReference type="HOGENOM" id="CLU_003784_0_0_1"/>
<evidence type="ECO:0000313" key="13">
    <source>
        <dbReference type="EMBL" id="CAH00574.1"/>
    </source>
</evidence>
<dbReference type="GO" id="GO:0042149">
    <property type="term" value="P:cellular response to glucose starvation"/>
    <property type="evidence" value="ECO:0007669"/>
    <property type="project" value="UniProtKB-ARBA"/>
</dbReference>
<dbReference type="EMBL" id="CR382124">
    <property type="protein sequence ID" value="CAH00574.1"/>
    <property type="molecule type" value="Genomic_DNA"/>
</dbReference>
<comment type="catalytic activity">
    <reaction evidence="8">
        <text>L-threonyl-[protein] + ATP = O-phospho-L-threonyl-[protein] + ADP + H(+)</text>
        <dbReference type="Rhea" id="RHEA:46608"/>
        <dbReference type="Rhea" id="RHEA-COMP:11060"/>
        <dbReference type="Rhea" id="RHEA-COMP:11605"/>
        <dbReference type="ChEBI" id="CHEBI:15378"/>
        <dbReference type="ChEBI" id="CHEBI:30013"/>
        <dbReference type="ChEBI" id="CHEBI:30616"/>
        <dbReference type="ChEBI" id="CHEBI:61977"/>
        <dbReference type="ChEBI" id="CHEBI:456216"/>
        <dbReference type="EC" id="2.7.11.1"/>
    </reaction>
</comment>
<feature type="compositionally biased region" description="Polar residues" evidence="11">
    <location>
        <begin position="766"/>
        <end position="784"/>
    </location>
</feature>
<keyword evidence="3" id="KW-0597">Phosphoprotein</keyword>
<dbReference type="GO" id="GO:0005524">
    <property type="term" value="F:ATP binding"/>
    <property type="evidence" value="ECO:0007669"/>
    <property type="project" value="UniProtKB-UniRule"/>
</dbReference>
<feature type="compositionally biased region" description="Polar residues" evidence="11">
    <location>
        <begin position="831"/>
        <end position="849"/>
    </location>
</feature>
<evidence type="ECO:0000256" key="9">
    <source>
        <dbReference type="ARBA" id="ARBA00048679"/>
    </source>
</evidence>
<dbReference type="AlphaFoldDB" id="Q6CRG1"/>
<evidence type="ECO:0000256" key="5">
    <source>
        <dbReference type="ARBA" id="ARBA00022741"/>
    </source>
</evidence>
<dbReference type="GO" id="GO:1900180">
    <property type="term" value="P:regulation of protein localization to nucleus"/>
    <property type="evidence" value="ECO:0007669"/>
    <property type="project" value="UniProtKB-ARBA"/>
</dbReference>
<keyword evidence="2" id="KW-0723">Serine/threonine-protein kinase</keyword>
<dbReference type="CDD" id="cd14008">
    <property type="entry name" value="STKc_LKB1_CaMKK"/>
    <property type="match status" value="1"/>
</dbReference>
<dbReference type="GO" id="GO:0007165">
    <property type="term" value="P:signal transduction"/>
    <property type="evidence" value="ECO:0007669"/>
    <property type="project" value="TreeGrafter"/>
</dbReference>
<dbReference type="PANTHER" id="PTHR43895:SF152">
    <property type="entry name" value="SERINE_THREONINE-PROTEIN KINASE TOS3"/>
    <property type="match status" value="1"/>
</dbReference>
<dbReference type="InterPro" id="IPR008271">
    <property type="entry name" value="Ser/Thr_kinase_AS"/>
</dbReference>
<evidence type="ECO:0000256" key="7">
    <source>
        <dbReference type="ARBA" id="ARBA00022840"/>
    </source>
</evidence>
<dbReference type="Pfam" id="PF00069">
    <property type="entry name" value="Pkinase"/>
    <property type="match status" value="1"/>
</dbReference>
<evidence type="ECO:0000256" key="3">
    <source>
        <dbReference type="ARBA" id="ARBA00022553"/>
    </source>
</evidence>
<dbReference type="SUPFAM" id="SSF56112">
    <property type="entry name" value="Protein kinase-like (PK-like)"/>
    <property type="match status" value="1"/>
</dbReference>
<sequence length="1046" mass="117720">MVEEIDLPPDIRWQLMDESKMHKPANPRRKSSIFGSMHREEFPMSNTSSTDSLDLLLEKQRQRQLNHPLHQNHIRTVLGSHLNSGQRITYGPVKETNTVSLEYDPISKRKVLNTYEIIEELGHGQHGKVKLARDLVTKQLVAIKIVNRHKKRTFNDKFSNRFKTPQSGIEDEKIKREIAIMKKCHHEHVVKLIEVLDDAKSRKIYLVLEYCSKGEIKWCPGDVIETKARGPPLLSFQRTREIFRGVLLGLEYLHFQGIIHRDIKPANLLLSEDGIVKISDFGVSLAFSSDSSTDSLNELELAKTAGTPAFFAPEICLVEDTIKKFDLDPNSKEPIISFPTDIWAMGITLHCLLFGMLPFISDYELELFDKIVNEPLVFEPYQKIEQCQVSQVECKEEYEEAQNLLNKLLEKNPKKRMAIQDAKKHPWVCWDFNHNDYMSDQEKSLKLIEQSNFHRSPSEQVEQICISEHEVDTAVGGIGHKIKNAVGKFLPSTKSNDESNTNSVNEFNDSGNNKYIDGCLNSCASYTDNGNLILSEETYISPKDSTGYGNEGTNLVEDSSSVPVHDVSAREIFQQELQRFDNRRDPDSIVSLPVNSSFASLDSFYIDHYAPRQLSEHSFQGPLAQQQKFEAFDRPPIGPFSKPNSNGRVPTQTAFRIPSPNALQLDTLTMGSGISGRNIRSNLHSPILSPTGTLSRRTSNEFPNAALGSRLRKPASLHTYDKNQSAFTNPRVPGDNPYRRSQTLQCQRNTRKPSIVFDGLQESDGDSQSTNSHIEPSNVFQMGSESEDENDIDNGFYLSDNHSDAESLPFEFGIDSEHGSVLSLRDLTEGGRTTTNSYTELRSTNNSSEPPEHLRLFGKHLVDTSIPEKVTSSPLKKSSETAIPIISSDYVDAFTEVEGVPEEMLNMIPEMQPELRTTSSQHTNNCNGLFQQFSSNVLPTTQESSVDHVITMNNSNEAKFFLKNLLSSTKSPRTNSFGNIRSPKLKNNGPDRLATDIFVNHYSGNKDNNNIPVDKGDNENNTSTSRYRSKSVSVGLLADKEADNSL</sequence>
<feature type="region of interest" description="Disordered" evidence="11">
    <location>
        <begin position="722"/>
        <end position="800"/>
    </location>
</feature>
<keyword evidence="6" id="KW-0418">Kinase</keyword>
<dbReference type="eggNOG" id="KOG0585">
    <property type="taxonomic scope" value="Eukaryota"/>
</dbReference>